<dbReference type="AlphaFoldDB" id="A0A9P5ZJ56"/>
<name>A0A9P5ZJ56_PLEER</name>
<gene>
    <name evidence="2" type="ORF">BDN71DRAFT_1594430</name>
</gene>
<protein>
    <submittedName>
        <fullName evidence="2">Uncharacterized protein</fullName>
    </submittedName>
</protein>
<comment type="caution">
    <text evidence="2">The sequence shown here is derived from an EMBL/GenBank/DDBJ whole genome shotgun (WGS) entry which is preliminary data.</text>
</comment>
<accession>A0A9P5ZJ56</accession>
<feature type="compositionally biased region" description="Basic and acidic residues" evidence="1">
    <location>
        <begin position="121"/>
        <end position="135"/>
    </location>
</feature>
<feature type="compositionally biased region" description="Basic residues" evidence="1">
    <location>
        <begin position="154"/>
        <end position="164"/>
    </location>
</feature>
<feature type="region of interest" description="Disordered" evidence="1">
    <location>
        <begin position="51"/>
        <end position="105"/>
    </location>
</feature>
<evidence type="ECO:0000313" key="2">
    <source>
        <dbReference type="EMBL" id="KAF9487560.1"/>
    </source>
</evidence>
<organism evidence="2 3">
    <name type="scientific">Pleurotus eryngii</name>
    <name type="common">Boletus of the steppes</name>
    <dbReference type="NCBI Taxonomy" id="5323"/>
    <lineage>
        <taxon>Eukaryota</taxon>
        <taxon>Fungi</taxon>
        <taxon>Dikarya</taxon>
        <taxon>Basidiomycota</taxon>
        <taxon>Agaricomycotina</taxon>
        <taxon>Agaricomycetes</taxon>
        <taxon>Agaricomycetidae</taxon>
        <taxon>Agaricales</taxon>
        <taxon>Pleurotineae</taxon>
        <taxon>Pleurotaceae</taxon>
        <taxon>Pleurotus</taxon>
    </lineage>
</organism>
<keyword evidence="3" id="KW-1185">Reference proteome</keyword>
<evidence type="ECO:0000313" key="3">
    <source>
        <dbReference type="Proteomes" id="UP000807025"/>
    </source>
</evidence>
<sequence length="278" mass="29855">MPSHYHSLVHPSRAPAQPHELPGEDGGRMIWVGVGKSGCEEKGENGTVGMCKEVMGRGGERRRDAQPSTRSRSKLITRHPSTFFNTGAGGGRRKAGQGPPPDASIRKALAGVDMNIDKHERQAHDDEGNDGDHNRRSTVPASESLPERSSAALPRKRALCTKRLARNERREAHNLPSTSLGVDGQALSESTARGLGAEPHQRPAFLTLSESSSSIHSGLEETRGFSFSPTLLIARHTLSTSLRHPANALFAGFMLQLELNSARTSGRCSGILPLKDGA</sequence>
<proteinExistence type="predicted"/>
<dbReference type="Proteomes" id="UP000807025">
    <property type="component" value="Unassembled WGS sequence"/>
</dbReference>
<evidence type="ECO:0000256" key="1">
    <source>
        <dbReference type="SAM" id="MobiDB-lite"/>
    </source>
</evidence>
<feature type="region of interest" description="Disordered" evidence="1">
    <location>
        <begin position="1"/>
        <end position="28"/>
    </location>
</feature>
<feature type="region of interest" description="Disordered" evidence="1">
    <location>
        <begin position="121"/>
        <end position="185"/>
    </location>
</feature>
<reference evidence="2" key="1">
    <citation type="submission" date="2020-11" db="EMBL/GenBank/DDBJ databases">
        <authorList>
            <consortium name="DOE Joint Genome Institute"/>
            <person name="Ahrendt S."/>
            <person name="Riley R."/>
            <person name="Andreopoulos W."/>
            <person name="Labutti K."/>
            <person name="Pangilinan J."/>
            <person name="Ruiz-Duenas F.J."/>
            <person name="Barrasa J.M."/>
            <person name="Sanchez-Garcia M."/>
            <person name="Camarero S."/>
            <person name="Miyauchi S."/>
            <person name="Serrano A."/>
            <person name="Linde D."/>
            <person name="Babiker R."/>
            <person name="Drula E."/>
            <person name="Ayuso-Fernandez I."/>
            <person name="Pacheco R."/>
            <person name="Padilla G."/>
            <person name="Ferreira P."/>
            <person name="Barriuso J."/>
            <person name="Kellner H."/>
            <person name="Castanera R."/>
            <person name="Alfaro M."/>
            <person name="Ramirez L."/>
            <person name="Pisabarro A.G."/>
            <person name="Kuo A."/>
            <person name="Tritt A."/>
            <person name="Lipzen A."/>
            <person name="He G."/>
            <person name="Yan M."/>
            <person name="Ng V."/>
            <person name="Cullen D."/>
            <person name="Martin F."/>
            <person name="Rosso M.-N."/>
            <person name="Henrissat B."/>
            <person name="Hibbett D."/>
            <person name="Martinez A.T."/>
            <person name="Grigoriev I.V."/>
        </authorList>
    </citation>
    <scope>NUCLEOTIDE SEQUENCE</scope>
    <source>
        <strain evidence="2">ATCC 90797</strain>
    </source>
</reference>
<dbReference type="EMBL" id="MU154766">
    <property type="protein sequence ID" value="KAF9487560.1"/>
    <property type="molecule type" value="Genomic_DNA"/>
</dbReference>
<feature type="compositionally biased region" description="Basic and acidic residues" evidence="1">
    <location>
        <begin position="54"/>
        <end position="65"/>
    </location>
</feature>